<feature type="region of interest" description="Disordered" evidence="1">
    <location>
        <begin position="81"/>
        <end position="127"/>
    </location>
</feature>
<feature type="compositionally biased region" description="Acidic residues" evidence="1">
    <location>
        <begin position="91"/>
        <end position="115"/>
    </location>
</feature>
<accession>A0ABT6A176</accession>
<feature type="compositionally biased region" description="Basic and acidic residues" evidence="1">
    <location>
        <begin position="118"/>
        <end position="127"/>
    </location>
</feature>
<comment type="caution">
    <text evidence="2">The sequence shown here is derived from an EMBL/GenBank/DDBJ whole genome shotgun (WGS) entry which is preliminary data.</text>
</comment>
<sequence length="127" mass="13942">MSTAETSRFVRLRVELVLEIDDEGAVTHAARRQVAEDKEVPAGERAQVESAVTQDTAEALAYLVDPFVLVDGVPGVELQQASWSSEHIDYDPDSPDWELGEDDVDEDGEEDDEGGVVDGKEYRGYSV</sequence>
<evidence type="ECO:0000313" key="3">
    <source>
        <dbReference type="Proteomes" id="UP001221150"/>
    </source>
</evidence>
<reference evidence="2 3" key="1">
    <citation type="submission" date="2023-03" db="EMBL/GenBank/DDBJ databases">
        <title>Draft genome sequence of Streptomyces sp. K1PA1 isolated from peat swamp forest in Thailand.</title>
        <authorList>
            <person name="Klaysubun C."/>
            <person name="Duangmal K."/>
        </authorList>
    </citation>
    <scope>NUCLEOTIDE SEQUENCE [LARGE SCALE GENOMIC DNA]</scope>
    <source>
        <strain evidence="2 3">K1PA1</strain>
    </source>
</reference>
<name>A0ABT6A176_9ACTN</name>
<dbReference type="Proteomes" id="UP001221150">
    <property type="component" value="Unassembled WGS sequence"/>
</dbReference>
<keyword evidence="3" id="KW-1185">Reference proteome</keyword>
<evidence type="ECO:0000313" key="2">
    <source>
        <dbReference type="EMBL" id="MDF3298207.1"/>
    </source>
</evidence>
<evidence type="ECO:0000256" key="1">
    <source>
        <dbReference type="SAM" id="MobiDB-lite"/>
    </source>
</evidence>
<organism evidence="2 3">
    <name type="scientific">Streptomyces tropicalis</name>
    <dbReference type="NCBI Taxonomy" id="3034234"/>
    <lineage>
        <taxon>Bacteria</taxon>
        <taxon>Bacillati</taxon>
        <taxon>Actinomycetota</taxon>
        <taxon>Actinomycetes</taxon>
        <taxon>Kitasatosporales</taxon>
        <taxon>Streptomycetaceae</taxon>
        <taxon>Streptomyces</taxon>
    </lineage>
</organism>
<protein>
    <submittedName>
        <fullName evidence="2">Uncharacterized protein</fullName>
    </submittedName>
</protein>
<dbReference type="EMBL" id="JARJBB010000002">
    <property type="protein sequence ID" value="MDF3298207.1"/>
    <property type="molecule type" value="Genomic_DNA"/>
</dbReference>
<dbReference type="RefSeq" id="WP_276107741.1">
    <property type="nucleotide sequence ID" value="NZ_JARJBB010000002.1"/>
</dbReference>
<gene>
    <name evidence="2" type="ORF">P3H78_06110</name>
</gene>
<proteinExistence type="predicted"/>